<reference evidence="2 3" key="1">
    <citation type="submission" date="2024-07" db="EMBL/GenBank/DDBJ databases">
        <title>Luteimonas salilacus sp. nov., isolated from the shore soil of Salt Lake in Tibet of China.</title>
        <authorList>
            <person name="Zhang X."/>
            <person name="Li A."/>
        </authorList>
    </citation>
    <scope>NUCLEOTIDE SEQUENCE [LARGE SCALE GENOMIC DNA]</scope>
    <source>
        <strain evidence="2 3">B3-2-R+30</strain>
    </source>
</reference>
<dbReference type="Pfam" id="PF10518">
    <property type="entry name" value="TAT_signal"/>
    <property type="match status" value="1"/>
</dbReference>
<keyword evidence="1" id="KW-0732">Signal</keyword>
<comment type="caution">
    <text evidence="2">The sequence shown here is derived from an EMBL/GenBank/DDBJ whole genome shotgun (WGS) entry which is preliminary data.</text>
</comment>
<evidence type="ECO:0000313" key="2">
    <source>
        <dbReference type="EMBL" id="MEZ0473086.1"/>
    </source>
</evidence>
<dbReference type="PROSITE" id="PS51318">
    <property type="entry name" value="TAT"/>
    <property type="match status" value="1"/>
</dbReference>
<gene>
    <name evidence="2" type="ORF">AB6713_00410</name>
</gene>
<dbReference type="EMBL" id="JBFWIC010000001">
    <property type="protein sequence ID" value="MEZ0473086.1"/>
    <property type="molecule type" value="Genomic_DNA"/>
</dbReference>
<evidence type="ECO:0000256" key="1">
    <source>
        <dbReference type="ARBA" id="ARBA00022729"/>
    </source>
</evidence>
<dbReference type="InterPro" id="IPR006311">
    <property type="entry name" value="TAT_signal"/>
</dbReference>
<accession>A0ABV4HK15</accession>
<dbReference type="NCBIfam" id="TIGR01409">
    <property type="entry name" value="TAT_signal_seq"/>
    <property type="match status" value="1"/>
</dbReference>
<evidence type="ECO:0000313" key="3">
    <source>
        <dbReference type="Proteomes" id="UP001566331"/>
    </source>
</evidence>
<protein>
    <submittedName>
        <fullName evidence="2">Twin-arginine translocation signal domain-containing protein</fullName>
    </submittedName>
</protein>
<proteinExistence type="predicted"/>
<dbReference type="RefSeq" id="WP_370563213.1">
    <property type="nucleotide sequence ID" value="NZ_JBFWIB010000003.1"/>
</dbReference>
<organism evidence="2 3">
    <name type="scientific">Luteimonas salinilitoris</name>
    <dbReference type="NCBI Taxonomy" id="3237697"/>
    <lineage>
        <taxon>Bacteria</taxon>
        <taxon>Pseudomonadati</taxon>
        <taxon>Pseudomonadota</taxon>
        <taxon>Gammaproteobacteria</taxon>
        <taxon>Lysobacterales</taxon>
        <taxon>Lysobacteraceae</taxon>
        <taxon>Luteimonas</taxon>
    </lineage>
</organism>
<name>A0ABV4HK15_9GAMM</name>
<keyword evidence="3" id="KW-1185">Reference proteome</keyword>
<sequence length="143" mass="15583">MTPPNDDHRPGAGPAVSRRTFLQGSAAAAAGIALGANAAAAETAPGVAAPRPRPRWRAQPFAADRVRVSDPRPSFNRLTGTQLPSVFFEPDESWVRRSGEGGQVFEATGIDGPLQLVPLHRIRDERYAIYCRARPAWERKPQF</sequence>
<dbReference type="Proteomes" id="UP001566331">
    <property type="component" value="Unassembled WGS sequence"/>
</dbReference>
<dbReference type="InterPro" id="IPR019546">
    <property type="entry name" value="TAT_signal_bac_arc"/>
</dbReference>